<accession>A0AAW0IED9</accession>
<keyword evidence="2" id="KW-1185">Reference proteome</keyword>
<proteinExistence type="predicted"/>
<gene>
    <name evidence="1" type="ORF">CFP56_006427</name>
</gene>
<evidence type="ECO:0000313" key="1">
    <source>
        <dbReference type="EMBL" id="KAK7812945.1"/>
    </source>
</evidence>
<dbReference type="Proteomes" id="UP000237347">
    <property type="component" value="Unassembled WGS sequence"/>
</dbReference>
<dbReference type="AlphaFoldDB" id="A0AAW0IED9"/>
<comment type="caution">
    <text evidence="1">The sequence shown here is derived from an EMBL/GenBank/DDBJ whole genome shotgun (WGS) entry which is preliminary data.</text>
</comment>
<sequence length="77" mass="8628">MEFQETTVRVTMSISLNTTSAKPKSPHLAYAAIQMNFVFEGILKLGPIPWSTGNLLFLRSLNLETNQINRTLPQCFG</sequence>
<protein>
    <submittedName>
        <fullName evidence="1">Uncharacterized protein</fullName>
    </submittedName>
</protein>
<organism evidence="1 2">
    <name type="scientific">Quercus suber</name>
    <name type="common">Cork oak</name>
    <dbReference type="NCBI Taxonomy" id="58331"/>
    <lineage>
        <taxon>Eukaryota</taxon>
        <taxon>Viridiplantae</taxon>
        <taxon>Streptophyta</taxon>
        <taxon>Embryophyta</taxon>
        <taxon>Tracheophyta</taxon>
        <taxon>Spermatophyta</taxon>
        <taxon>Magnoliopsida</taxon>
        <taxon>eudicotyledons</taxon>
        <taxon>Gunneridae</taxon>
        <taxon>Pentapetalae</taxon>
        <taxon>rosids</taxon>
        <taxon>fabids</taxon>
        <taxon>Fagales</taxon>
        <taxon>Fagaceae</taxon>
        <taxon>Quercus</taxon>
    </lineage>
</organism>
<reference evidence="1 2" key="1">
    <citation type="journal article" date="2018" name="Sci. Data">
        <title>The draft genome sequence of cork oak.</title>
        <authorList>
            <person name="Ramos A.M."/>
            <person name="Usie A."/>
            <person name="Barbosa P."/>
            <person name="Barros P.M."/>
            <person name="Capote T."/>
            <person name="Chaves I."/>
            <person name="Simoes F."/>
            <person name="Abreu I."/>
            <person name="Carrasquinho I."/>
            <person name="Faro C."/>
            <person name="Guimaraes J.B."/>
            <person name="Mendonca D."/>
            <person name="Nobrega F."/>
            <person name="Rodrigues L."/>
            <person name="Saibo N.J.M."/>
            <person name="Varela M.C."/>
            <person name="Egas C."/>
            <person name="Matos J."/>
            <person name="Miguel C.M."/>
            <person name="Oliveira M.M."/>
            <person name="Ricardo C.P."/>
            <person name="Goncalves S."/>
        </authorList>
    </citation>
    <scope>NUCLEOTIDE SEQUENCE [LARGE SCALE GENOMIC DNA]</scope>
    <source>
        <strain evidence="2">cv. HL8</strain>
    </source>
</reference>
<name>A0AAW0IED9_QUESU</name>
<dbReference type="EMBL" id="PKMF04001351">
    <property type="protein sequence ID" value="KAK7812945.1"/>
    <property type="molecule type" value="Genomic_DNA"/>
</dbReference>
<evidence type="ECO:0000313" key="2">
    <source>
        <dbReference type="Proteomes" id="UP000237347"/>
    </source>
</evidence>